<dbReference type="KEGG" id="sfj:SAMEA4384070_1573"/>
<dbReference type="RefSeq" id="WP_231922130.1">
    <property type="nucleotide sequence ID" value="NZ_CABITV010000010.1"/>
</dbReference>
<evidence type="ECO:0000313" key="2">
    <source>
        <dbReference type="Proteomes" id="UP000215134"/>
    </source>
</evidence>
<proteinExistence type="predicted"/>
<keyword evidence="1" id="KW-0808">Transferase</keyword>
<gene>
    <name evidence="1" type="ORF">SAMEA4384070_01573</name>
</gene>
<dbReference type="GeneID" id="75026740"/>
<evidence type="ECO:0000313" key="1">
    <source>
        <dbReference type="EMBL" id="SNV97403.1"/>
    </source>
</evidence>
<keyword evidence="2" id="KW-1185">Reference proteome</keyword>
<protein>
    <submittedName>
        <fullName evidence="1">Predicted acetyltransferase</fullName>
    </submittedName>
</protein>
<dbReference type="Gene3D" id="3.40.630.30">
    <property type="match status" value="1"/>
</dbReference>
<dbReference type="Proteomes" id="UP000215134">
    <property type="component" value="Chromosome 1"/>
</dbReference>
<dbReference type="EMBL" id="LT906479">
    <property type="protein sequence ID" value="SNV97403.1"/>
    <property type="molecule type" value="Genomic_DNA"/>
</dbReference>
<name>A0A240BQW0_SERFI</name>
<sequence>MEWSDVRIFLAELREMGAAGCVVLGNPHYYGRFGFDAQTSLTLPGVPQAYFRAITFRGALPQAEVAFHRAFDAIE</sequence>
<accession>A0A240BQW0</accession>
<organism evidence="1 2">
    <name type="scientific">Serratia ficaria</name>
    <dbReference type="NCBI Taxonomy" id="61651"/>
    <lineage>
        <taxon>Bacteria</taxon>
        <taxon>Pseudomonadati</taxon>
        <taxon>Pseudomonadota</taxon>
        <taxon>Gammaproteobacteria</taxon>
        <taxon>Enterobacterales</taxon>
        <taxon>Yersiniaceae</taxon>
        <taxon>Serratia</taxon>
    </lineage>
</organism>
<dbReference type="GO" id="GO:0016740">
    <property type="term" value="F:transferase activity"/>
    <property type="evidence" value="ECO:0007669"/>
    <property type="project" value="UniProtKB-KW"/>
</dbReference>
<reference evidence="1 2" key="1">
    <citation type="submission" date="2017-06" db="EMBL/GenBank/DDBJ databases">
        <authorList>
            <consortium name="Pathogen Informatics"/>
        </authorList>
    </citation>
    <scope>NUCLEOTIDE SEQUENCE [LARGE SCALE GENOMIC DNA]</scope>
    <source>
        <strain evidence="1 2">NCTC12148</strain>
    </source>
</reference>
<dbReference type="AlphaFoldDB" id="A0A240BQW0"/>
<dbReference type="STRING" id="1411141.GCA_001590885_03232"/>